<evidence type="ECO:0000256" key="1">
    <source>
        <dbReference type="SAM" id="SignalP"/>
    </source>
</evidence>
<keyword evidence="3" id="KW-1185">Reference proteome</keyword>
<organism evidence="2 3">
    <name type="scientific">Protomyces lactucae-debilis</name>
    <dbReference type="NCBI Taxonomy" id="2754530"/>
    <lineage>
        <taxon>Eukaryota</taxon>
        <taxon>Fungi</taxon>
        <taxon>Dikarya</taxon>
        <taxon>Ascomycota</taxon>
        <taxon>Taphrinomycotina</taxon>
        <taxon>Taphrinomycetes</taxon>
        <taxon>Taphrinales</taxon>
        <taxon>Protomycetaceae</taxon>
        <taxon>Protomyces</taxon>
    </lineage>
</organism>
<feature type="signal peptide" evidence="1">
    <location>
        <begin position="1"/>
        <end position="22"/>
    </location>
</feature>
<comment type="caution">
    <text evidence="2">The sequence shown here is derived from an EMBL/GenBank/DDBJ whole genome shotgun (WGS) entry which is preliminary data.</text>
</comment>
<dbReference type="GeneID" id="63787206"/>
<name>A0A1Y2F7P1_PROLT</name>
<keyword evidence="1" id="KW-0732">Signal</keyword>
<feature type="chain" id="PRO_5010996511" evidence="1">
    <location>
        <begin position="23"/>
        <end position="251"/>
    </location>
</feature>
<dbReference type="AlphaFoldDB" id="A0A1Y2F7P1"/>
<sequence>MKSLHHSLAVLMTVGLWALVMTDSDSEESGSSSADWSAADAPLQCQPLTIFLGKVVHMPYVNDPAAPDPSCLDICTDEMENYERGVISGGPAPGIACNAGNDVCVCLANWLDLGHTVNSDEAELYQHYYGGTAQFGSNLGTVSTELTHGTASGPTFWNAVAIMTHNSQLQRIRQWLRNNPQHGSSSSSARTSQGQADSFQTQQCFCAISIAYSSFRVDPSLCPLEGDYGIPGIPAMHAVGDWFPVLVRRSV</sequence>
<proteinExistence type="predicted"/>
<protein>
    <submittedName>
        <fullName evidence="2">Uncharacterized protein</fullName>
    </submittedName>
</protein>
<dbReference type="EMBL" id="MCFI01000014">
    <property type="protein sequence ID" value="ORY79903.1"/>
    <property type="molecule type" value="Genomic_DNA"/>
</dbReference>
<accession>A0A1Y2F7P1</accession>
<reference evidence="2 3" key="1">
    <citation type="submission" date="2016-07" db="EMBL/GenBank/DDBJ databases">
        <title>Pervasive Adenine N6-methylation of Active Genes in Fungi.</title>
        <authorList>
            <consortium name="DOE Joint Genome Institute"/>
            <person name="Mondo S.J."/>
            <person name="Dannebaum R.O."/>
            <person name="Kuo R.C."/>
            <person name="Labutti K."/>
            <person name="Haridas S."/>
            <person name="Kuo A."/>
            <person name="Salamov A."/>
            <person name="Ahrendt S.R."/>
            <person name="Lipzen A."/>
            <person name="Sullivan W."/>
            <person name="Andreopoulos W.B."/>
            <person name="Clum A."/>
            <person name="Lindquist E."/>
            <person name="Daum C."/>
            <person name="Ramamoorthy G.K."/>
            <person name="Gryganskyi A."/>
            <person name="Culley D."/>
            <person name="Magnuson J.K."/>
            <person name="James T.Y."/>
            <person name="O'Malley M.A."/>
            <person name="Stajich J.E."/>
            <person name="Spatafora J.W."/>
            <person name="Visel A."/>
            <person name="Grigoriev I.V."/>
        </authorList>
    </citation>
    <scope>NUCLEOTIDE SEQUENCE [LARGE SCALE GENOMIC DNA]</scope>
    <source>
        <strain evidence="2 3">12-1054</strain>
    </source>
</reference>
<dbReference type="RefSeq" id="XP_040724037.1">
    <property type="nucleotide sequence ID" value="XM_040870607.1"/>
</dbReference>
<evidence type="ECO:0000313" key="3">
    <source>
        <dbReference type="Proteomes" id="UP000193685"/>
    </source>
</evidence>
<evidence type="ECO:0000313" key="2">
    <source>
        <dbReference type="EMBL" id="ORY79903.1"/>
    </source>
</evidence>
<dbReference type="Proteomes" id="UP000193685">
    <property type="component" value="Unassembled WGS sequence"/>
</dbReference>
<gene>
    <name evidence="2" type="ORF">BCR37DRAFT_388300</name>
</gene>